<proteinExistence type="predicted"/>
<reference evidence="1 2" key="1">
    <citation type="submission" date="2018-09" db="EMBL/GenBank/DDBJ databases">
        <title>Genomic investigation of the strawberry pathogen Phytophthora fragariae indicates pathogenicity is determined by transcriptional variation in three key races.</title>
        <authorList>
            <person name="Adams T.M."/>
            <person name="Armitage A.D."/>
            <person name="Sobczyk M.K."/>
            <person name="Bates H.J."/>
            <person name="Dunwell J.M."/>
            <person name="Nellist C.F."/>
            <person name="Harrison R.J."/>
        </authorList>
    </citation>
    <scope>NUCLEOTIDE SEQUENCE [LARGE SCALE GENOMIC DNA]</scope>
    <source>
        <strain evidence="1 2">ONT-3</strain>
    </source>
</reference>
<dbReference type="AlphaFoldDB" id="A0A6G0LXT4"/>
<sequence length="409" mass="45701">MDTAQVPEQAQHVRTFVKLANLTQTSQLHEWNLESLQRALEWARAAEDAVDSQQDIEMCIRQWFPVATLPTLPLDGALTADALRHAGVHLLRSILQSPFLSSHPTRSELLVAVLQELQSRREDASYPSADELEDHASDSALLVERVTGTPRTEAMLAIARRMSGGCKRVRVQVLSGWVLIPPFKSFALSPRILQLKAMAKTLQRNAVDARAAVNPETYCGLLSDLRSCFEGTGSNDVREVVVLMLVMCEWPKEEPPQLRGMMEDLVKVVRDWIACKPIRFWTFQPWLAAMLASRSGELASAYVSELFKTGLLQPWEREFAVRVATLSLQGEGVEVVLQPALAKLDPHLQEIYFNCMLTKHLDDFVVVVSQCEVYCSEYACPVSKNTGMHVVELCDQCEDGVRPAVSGCR</sequence>
<comment type="caution">
    <text evidence="1">The sequence shown here is derived from an EMBL/GenBank/DDBJ whole genome shotgun (WGS) entry which is preliminary data.</text>
</comment>
<evidence type="ECO:0000313" key="1">
    <source>
        <dbReference type="EMBL" id="KAE9134573.1"/>
    </source>
</evidence>
<dbReference type="EMBL" id="QXFX01000065">
    <property type="protein sequence ID" value="KAE9134573.1"/>
    <property type="molecule type" value="Genomic_DNA"/>
</dbReference>
<accession>A0A6G0LXT4</accession>
<name>A0A6G0LXT4_9STRA</name>
<protein>
    <submittedName>
        <fullName evidence="1">Uncharacterized protein</fullName>
    </submittedName>
</protein>
<gene>
    <name evidence="1" type="ORF">PF010_g2423</name>
</gene>
<organism evidence="1 2">
    <name type="scientific">Phytophthora fragariae</name>
    <dbReference type="NCBI Taxonomy" id="53985"/>
    <lineage>
        <taxon>Eukaryota</taxon>
        <taxon>Sar</taxon>
        <taxon>Stramenopiles</taxon>
        <taxon>Oomycota</taxon>
        <taxon>Peronosporomycetes</taxon>
        <taxon>Peronosporales</taxon>
        <taxon>Peronosporaceae</taxon>
        <taxon>Phytophthora</taxon>
    </lineage>
</organism>
<dbReference type="Proteomes" id="UP000488956">
    <property type="component" value="Unassembled WGS sequence"/>
</dbReference>
<evidence type="ECO:0000313" key="2">
    <source>
        <dbReference type="Proteomes" id="UP000488956"/>
    </source>
</evidence>